<name>A0ABU4RT42_9HYPH</name>
<evidence type="ECO:0000256" key="1">
    <source>
        <dbReference type="SAM" id="Phobius"/>
    </source>
</evidence>
<accession>A0ABU4RT42</accession>
<dbReference type="InterPro" id="IPR025363">
    <property type="entry name" value="DUF4267"/>
</dbReference>
<keyword evidence="1" id="KW-0472">Membrane</keyword>
<keyword evidence="3" id="KW-1185">Reference proteome</keyword>
<organism evidence="2 3">
    <name type="scientific">Terrihabitans rhizophilus</name>
    <dbReference type="NCBI Taxonomy" id="3092662"/>
    <lineage>
        <taxon>Bacteria</taxon>
        <taxon>Pseudomonadati</taxon>
        <taxon>Pseudomonadota</taxon>
        <taxon>Alphaproteobacteria</taxon>
        <taxon>Hyphomicrobiales</taxon>
        <taxon>Terrihabitans</taxon>
    </lineage>
</organism>
<proteinExistence type="predicted"/>
<reference evidence="2 3" key="1">
    <citation type="submission" date="2023-11" db="EMBL/GenBank/DDBJ databases">
        <authorList>
            <person name="Bao R."/>
        </authorList>
    </citation>
    <scope>NUCLEOTIDE SEQUENCE [LARGE SCALE GENOMIC DNA]</scope>
    <source>
        <strain evidence="2 3">PJ23</strain>
    </source>
</reference>
<feature type="transmembrane region" description="Helical" evidence="1">
    <location>
        <begin position="90"/>
        <end position="110"/>
    </location>
</feature>
<comment type="caution">
    <text evidence="2">The sequence shown here is derived from an EMBL/GenBank/DDBJ whole genome shotgun (WGS) entry which is preliminary data.</text>
</comment>
<dbReference type="Pfam" id="PF14087">
    <property type="entry name" value="DUF4267"/>
    <property type="match status" value="1"/>
</dbReference>
<keyword evidence="1" id="KW-0812">Transmembrane</keyword>
<dbReference type="EMBL" id="JAXAFJ010000010">
    <property type="protein sequence ID" value="MDX6807234.1"/>
    <property type="molecule type" value="Genomic_DNA"/>
</dbReference>
<feature type="transmembrane region" description="Helical" evidence="1">
    <location>
        <begin position="63"/>
        <end position="83"/>
    </location>
</feature>
<sequence length="145" mass="15530">MRMQDIPIETYDDDRLPWGDVRLWLALALAVIFVLLGLLFVLAPDAGAALFGLSAQISETLSYVVALGIRDIVLGGLIGAMAFQGRRPLAVLLAVSAIIPLFDVLLVASVEGFSSILNLLVHAFAGGVLATLSIMLFRTKPRRAL</sequence>
<dbReference type="Proteomes" id="UP001274321">
    <property type="component" value="Unassembled WGS sequence"/>
</dbReference>
<gene>
    <name evidence="2" type="ORF">SCD90_14270</name>
</gene>
<feature type="transmembrane region" description="Helical" evidence="1">
    <location>
        <begin position="21"/>
        <end position="43"/>
    </location>
</feature>
<keyword evidence="1" id="KW-1133">Transmembrane helix</keyword>
<evidence type="ECO:0000313" key="3">
    <source>
        <dbReference type="Proteomes" id="UP001274321"/>
    </source>
</evidence>
<feature type="transmembrane region" description="Helical" evidence="1">
    <location>
        <begin position="116"/>
        <end position="137"/>
    </location>
</feature>
<protein>
    <submittedName>
        <fullName evidence="2">DUF4267 domain-containing protein</fullName>
    </submittedName>
</protein>
<evidence type="ECO:0000313" key="2">
    <source>
        <dbReference type="EMBL" id="MDX6807234.1"/>
    </source>
</evidence>